<dbReference type="PRINTS" id="PR00421">
    <property type="entry name" value="THIOREDOXIN"/>
</dbReference>
<dbReference type="Pfam" id="PF21352">
    <property type="entry name" value="Zn_ribbon_Thio2"/>
    <property type="match status" value="1"/>
</dbReference>
<evidence type="ECO:0000256" key="1">
    <source>
        <dbReference type="ARBA" id="ARBA00008987"/>
    </source>
</evidence>
<name>A0ABU9Y0X5_9SPHN</name>
<evidence type="ECO:0000256" key="6">
    <source>
        <dbReference type="ARBA" id="ARBA00023284"/>
    </source>
</evidence>
<protein>
    <recommendedName>
        <fullName evidence="7">Thioredoxin</fullName>
    </recommendedName>
</protein>
<dbReference type="InterPro" id="IPR005746">
    <property type="entry name" value="Thioredoxin"/>
</dbReference>
<dbReference type="PANTHER" id="PTHR45663:SF11">
    <property type="entry name" value="GEO12009P1"/>
    <property type="match status" value="1"/>
</dbReference>
<dbReference type="EMBL" id="JBDIME010000004">
    <property type="protein sequence ID" value="MEN2789457.1"/>
    <property type="molecule type" value="Genomic_DNA"/>
</dbReference>
<evidence type="ECO:0000256" key="2">
    <source>
        <dbReference type="ARBA" id="ARBA00022448"/>
    </source>
</evidence>
<keyword evidence="4" id="KW-0249">Electron transport</keyword>
<comment type="similarity">
    <text evidence="1">Belongs to the thioredoxin family.</text>
</comment>
<reference evidence="9 10" key="1">
    <citation type="submission" date="2024-05" db="EMBL/GenBank/DDBJ databases">
        <authorList>
            <person name="Liu Q."/>
            <person name="Xin Y.-H."/>
        </authorList>
    </citation>
    <scope>NUCLEOTIDE SEQUENCE [LARGE SCALE GENOMIC DNA]</scope>
    <source>
        <strain evidence="9 10">CGMCC 1.10181</strain>
    </source>
</reference>
<dbReference type="InterPro" id="IPR013766">
    <property type="entry name" value="Thioredoxin_domain"/>
</dbReference>
<dbReference type="NCBIfam" id="TIGR01068">
    <property type="entry name" value="thioredoxin"/>
    <property type="match status" value="1"/>
</dbReference>
<dbReference type="InterPro" id="IPR036249">
    <property type="entry name" value="Thioredoxin-like_sf"/>
</dbReference>
<dbReference type="Pfam" id="PF00085">
    <property type="entry name" value="Thioredoxin"/>
    <property type="match status" value="1"/>
</dbReference>
<evidence type="ECO:0000256" key="3">
    <source>
        <dbReference type="ARBA" id="ARBA00022723"/>
    </source>
</evidence>
<sequence length="154" mass="16561">MNTDRGSAADTLVVACPVDSALNRVPRARLGGDPKCGTCHSPLFQGRTVALTAANFDRHTLRSELPIVIDFWAAWCGPCRMMSPSFEAAAAQLEPRVRMAKLDTEAEPALAARFAIRGIPSMILIRRGVEIARTSGAMSTAAIVQWVEQALARA</sequence>
<keyword evidence="3" id="KW-0479">Metal-binding</keyword>
<evidence type="ECO:0000313" key="9">
    <source>
        <dbReference type="EMBL" id="MEN2789457.1"/>
    </source>
</evidence>
<feature type="domain" description="Thioredoxin" evidence="8">
    <location>
        <begin position="47"/>
        <end position="152"/>
    </location>
</feature>
<accession>A0ABU9Y0X5</accession>
<dbReference type="Proteomes" id="UP001419910">
    <property type="component" value="Unassembled WGS sequence"/>
</dbReference>
<dbReference type="PANTHER" id="PTHR45663">
    <property type="entry name" value="GEO12009P1"/>
    <property type="match status" value="1"/>
</dbReference>
<keyword evidence="6" id="KW-0676">Redox-active center</keyword>
<dbReference type="PROSITE" id="PS00194">
    <property type="entry name" value="THIOREDOXIN_1"/>
    <property type="match status" value="1"/>
</dbReference>
<dbReference type="NCBIfam" id="NF008229">
    <property type="entry name" value="PRK10996.1"/>
    <property type="match status" value="1"/>
</dbReference>
<dbReference type="InterPro" id="IPR049299">
    <property type="entry name" value="Thio2_N"/>
</dbReference>
<dbReference type="InterPro" id="IPR017937">
    <property type="entry name" value="Thioredoxin_CS"/>
</dbReference>
<evidence type="ECO:0000259" key="8">
    <source>
        <dbReference type="PROSITE" id="PS51352"/>
    </source>
</evidence>
<organism evidence="9 10">
    <name type="scientific">Sphingomonas oligophenolica</name>
    <dbReference type="NCBI Taxonomy" id="301154"/>
    <lineage>
        <taxon>Bacteria</taxon>
        <taxon>Pseudomonadati</taxon>
        <taxon>Pseudomonadota</taxon>
        <taxon>Alphaproteobacteria</taxon>
        <taxon>Sphingomonadales</taxon>
        <taxon>Sphingomonadaceae</taxon>
        <taxon>Sphingomonas</taxon>
    </lineage>
</organism>
<evidence type="ECO:0000256" key="7">
    <source>
        <dbReference type="NCBIfam" id="TIGR01068"/>
    </source>
</evidence>
<dbReference type="PROSITE" id="PS51352">
    <property type="entry name" value="THIOREDOXIN_2"/>
    <property type="match status" value="1"/>
</dbReference>
<comment type="caution">
    <text evidence="9">The sequence shown here is derived from an EMBL/GenBank/DDBJ whole genome shotgun (WGS) entry which is preliminary data.</text>
</comment>
<evidence type="ECO:0000256" key="5">
    <source>
        <dbReference type="ARBA" id="ARBA00023157"/>
    </source>
</evidence>
<dbReference type="RefSeq" id="WP_343887424.1">
    <property type="nucleotide sequence ID" value="NZ_BAAAEH010000002.1"/>
</dbReference>
<keyword evidence="5" id="KW-1015">Disulfide bond</keyword>
<dbReference type="CDD" id="cd02947">
    <property type="entry name" value="TRX_family"/>
    <property type="match status" value="1"/>
</dbReference>
<keyword evidence="10" id="KW-1185">Reference proteome</keyword>
<gene>
    <name evidence="9" type="primary">trxC</name>
    <name evidence="9" type="ORF">ABC974_07470</name>
</gene>
<dbReference type="SUPFAM" id="SSF52833">
    <property type="entry name" value="Thioredoxin-like"/>
    <property type="match status" value="1"/>
</dbReference>
<evidence type="ECO:0000313" key="10">
    <source>
        <dbReference type="Proteomes" id="UP001419910"/>
    </source>
</evidence>
<keyword evidence="2" id="KW-0813">Transport</keyword>
<evidence type="ECO:0000256" key="4">
    <source>
        <dbReference type="ARBA" id="ARBA00022982"/>
    </source>
</evidence>
<dbReference type="Gene3D" id="3.40.30.10">
    <property type="entry name" value="Glutaredoxin"/>
    <property type="match status" value="1"/>
</dbReference>
<dbReference type="Gene3D" id="2.30.30.380">
    <property type="entry name" value="Zn-finger domain of Sec23/24"/>
    <property type="match status" value="1"/>
</dbReference>
<proteinExistence type="inferred from homology"/>